<dbReference type="InterPro" id="IPR029058">
    <property type="entry name" value="AB_hydrolase_fold"/>
</dbReference>
<dbReference type="AlphaFoldDB" id="A0A3S8RMB2"/>
<dbReference type="EMBL" id="CP034234">
    <property type="protein sequence ID" value="AZK43979.1"/>
    <property type="molecule type" value="Genomic_DNA"/>
</dbReference>
<protein>
    <submittedName>
        <fullName evidence="2">Phospholipase</fullName>
    </submittedName>
</protein>
<sequence length="200" mass="22688">MIHKFIDNGSDKTLVLFHGTGGDENVLLPVAKMVAPTMNHLSIRGDVVTFGKRRFSAVQSETQILDEADLLGRVRTILDTVKSLQDAYNLGELWALGFSNGANTIAALILEQPTPFKKCVLLRPMNFTSDTQELDLKGMDILIHSGRFDDIIPYESAVALEKRLINNNARVTHRIYELDHRMRAYEIEEIKQWFDMELTL</sequence>
<feature type="domain" description="Phospholipase/carboxylesterase/thioesterase" evidence="1">
    <location>
        <begin position="11"/>
        <end position="194"/>
    </location>
</feature>
<reference evidence="2 3" key="1">
    <citation type="journal article" date="2020" name="Int. J. Syst. Evol. Microbiol.">
        <title>Description of Erysipelothrix piscisicarius sp. nov., an emergent fish pathogen, and assessment of virulence using a tiger barb (Puntigrus tetrazona) infection model.</title>
        <authorList>
            <person name="Pomaranski E.K."/>
            <person name="Griffin M.J."/>
            <person name="Camus A.C."/>
            <person name="Armwood A.R."/>
            <person name="Shelley J."/>
            <person name="Waldbieser G.C."/>
            <person name="LaFrentz B.R."/>
            <person name="Garcia J.C."/>
            <person name="Yanong R."/>
            <person name="Soto E."/>
        </authorList>
    </citation>
    <scope>NUCLEOTIDE SEQUENCE [LARGE SCALE GENOMIC DNA]</scope>
    <source>
        <strain evidence="2 3">15TAL0474</strain>
    </source>
</reference>
<keyword evidence="3" id="KW-1185">Reference proteome</keyword>
<dbReference type="Gene3D" id="3.40.50.1820">
    <property type="entry name" value="alpha/beta hydrolase"/>
    <property type="match status" value="1"/>
</dbReference>
<dbReference type="InterPro" id="IPR003140">
    <property type="entry name" value="PLipase/COase/thioEstase"/>
</dbReference>
<organism evidence="2 3">
    <name type="scientific">Erysipelothrix piscisicarius</name>
    <dbReference type="NCBI Taxonomy" id="2485784"/>
    <lineage>
        <taxon>Bacteria</taxon>
        <taxon>Bacillati</taxon>
        <taxon>Bacillota</taxon>
        <taxon>Erysipelotrichia</taxon>
        <taxon>Erysipelotrichales</taxon>
        <taxon>Erysipelotrichaceae</taxon>
        <taxon>Erysipelothrix</taxon>
    </lineage>
</organism>
<dbReference type="KEGG" id="eri:EEI45_03645"/>
<dbReference type="Proteomes" id="UP000278804">
    <property type="component" value="Chromosome"/>
</dbReference>
<evidence type="ECO:0000313" key="3">
    <source>
        <dbReference type="Proteomes" id="UP000278804"/>
    </source>
</evidence>
<evidence type="ECO:0000313" key="2">
    <source>
        <dbReference type="EMBL" id="AZK43979.1"/>
    </source>
</evidence>
<evidence type="ECO:0000259" key="1">
    <source>
        <dbReference type="Pfam" id="PF02230"/>
    </source>
</evidence>
<dbReference type="SUPFAM" id="SSF53474">
    <property type="entry name" value="alpha/beta-Hydrolases"/>
    <property type="match status" value="1"/>
</dbReference>
<proteinExistence type="predicted"/>
<dbReference type="GO" id="GO:0016787">
    <property type="term" value="F:hydrolase activity"/>
    <property type="evidence" value="ECO:0007669"/>
    <property type="project" value="InterPro"/>
</dbReference>
<accession>A0A3S8RMB2</accession>
<gene>
    <name evidence="2" type="ORF">EEI45_03645</name>
</gene>
<dbReference type="Pfam" id="PF02230">
    <property type="entry name" value="Abhydrolase_2"/>
    <property type="match status" value="1"/>
</dbReference>
<name>A0A3S8RMB2_9FIRM</name>
<dbReference type="RefSeq" id="WP_125164182.1">
    <property type="nucleotide sequence ID" value="NZ_CP034234.1"/>
</dbReference>